<protein>
    <recommendedName>
        <fullName evidence="7">Matrin-type domain-containing protein</fullName>
    </recommendedName>
</protein>
<evidence type="ECO:0000313" key="8">
    <source>
        <dbReference type="Ensembl" id="ENSLBEP00000028608.1"/>
    </source>
</evidence>
<comment type="subcellular location">
    <subcellularLocation>
        <location evidence="1">Nucleus</location>
    </subcellularLocation>
</comment>
<keyword evidence="3" id="KW-0863">Zinc-finger</keyword>
<accession>A0A3Q3GCA5</accession>
<feature type="compositionally biased region" description="Basic and acidic residues" evidence="6">
    <location>
        <begin position="159"/>
        <end position="176"/>
    </location>
</feature>
<sequence length="321" mass="35658">MDKKAALFEIVDSVEEGGAASRESLGRRRSTRGKPEEVTYEILDSVENEPVAEEPTITTRRSTRGKRGRTAEDASTGKTKEEDAPTGRRQTAPREKTPKKDEKAPPKESERVGAEGDPREEVATYEVLDSVEDEVLNDQPVTRGKGKRGRPKRQVKAALKKDGATSEKVAKEEEATYRILDSVEDESVDDQPPSDQSGNKSKESVSKNATQQDQDRTSLKGSTKKAEEEEEEEEEPLFQIVDSLEDDQVQEELAPTEVSDGNVSSIYFPTAELLPSPPTGKEFVVPGYFCKLCSVFYKHESTAKELHCSSQTHFNNLRTHP</sequence>
<evidence type="ECO:0000256" key="2">
    <source>
        <dbReference type="ARBA" id="ARBA00022723"/>
    </source>
</evidence>
<feature type="region of interest" description="Disordered" evidence="6">
    <location>
        <begin position="12"/>
        <end position="239"/>
    </location>
</feature>
<dbReference type="PROSITE" id="PS50171">
    <property type="entry name" value="ZF_MATRIN"/>
    <property type="match status" value="1"/>
</dbReference>
<dbReference type="GeneTree" id="ENSGT01150000289479"/>
<dbReference type="InterPro" id="IPR003604">
    <property type="entry name" value="Matrin/U1-like-C_Znf_C2H2"/>
</dbReference>
<dbReference type="AlphaFoldDB" id="A0A3Q3GCA5"/>
<name>A0A3Q3GCA5_9LABR</name>
<keyword evidence="4" id="KW-0862">Zinc</keyword>
<dbReference type="GO" id="GO:0008270">
    <property type="term" value="F:zinc ion binding"/>
    <property type="evidence" value="ECO:0007669"/>
    <property type="project" value="UniProtKB-KW"/>
</dbReference>
<keyword evidence="5" id="KW-0539">Nucleus</keyword>
<reference evidence="8" key="1">
    <citation type="submission" date="2025-08" db="UniProtKB">
        <authorList>
            <consortium name="Ensembl"/>
        </authorList>
    </citation>
    <scope>IDENTIFICATION</scope>
</reference>
<dbReference type="InParanoid" id="A0A3Q3GCA5"/>
<evidence type="ECO:0000256" key="3">
    <source>
        <dbReference type="ARBA" id="ARBA00022771"/>
    </source>
</evidence>
<dbReference type="GO" id="GO:0003676">
    <property type="term" value="F:nucleic acid binding"/>
    <property type="evidence" value="ECO:0007669"/>
    <property type="project" value="InterPro"/>
</dbReference>
<dbReference type="Proteomes" id="UP000261660">
    <property type="component" value="Unplaced"/>
</dbReference>
<evidence type="ECO:0000313" key="9">
    <source>
        <dbReference type="Proteomes" id="UP000261660"/>
    </source>
</evidence>
<keyword evidence="9" id="KW-1185">Reference proteome</keyword>
<dbReference type="GO" id="GO:0005634">
    <property type="term" value="C:nucleus"/>
    <property type="evidence" value="ECO:0007669"/>
    <property type="project" value="UniProtKB-SubCell"/>
</dbReference>
<evidence type="ECO:0000256" key="1">
    <source>
        <dbReference type="ARBA" id="ARBA00004123"/>
    </source>
</evidence>
<proteinExistence type="predicted"/>
<evidence type="ECO:0000259" key="7">
    <source>
        <dbReference type="PROSITE" id="PS50171"/>
    </source>
</evidence>
<organism evidence="8 9">
    <name type="scientific">Labrus bergylta</name>
    <name type="common">ballan wrasse</name>
    <dbReference type="NCBI Taxonomy" id="56723"/>
    <lineage>
        <taxon>Eukaryota</taxon>
        <taxon>Metazoa</taxon>
        <taxon>Chordata</taxon>
        <taxon>Craniata</taxon>
        <taxon>Vertebrata</taxon>
        <taxon>Euteleostomi</taxon>
        <taxon>Actinopterygii</taxon>
        <taxon>Neopterygii</taxon>
        <taxon>Teleostei</taxon>
        <taxon>Neoteleostei</taxon>
        <taxon>Acanthomorphata</taxon>
        <taxon>Eupercaria</taxon>
        <taxon>Labriformes</taxon>
        <taxon>Labridae</taxon>
        <taxon>Labrus</taxon>
    </lineage>
</organism>
<dbReference type="STRING" id="56723.ENSLBEP00000028608"/>
<dbReference type="InterPro" id="IPR000690">
    <property type="entry name" value="Matrin/U1-C_Znf_C2H2"/>
</dbReference>
<evidence type="ECO:0000256" key="4">
    <source>
        <dbReference type="ARBA" id="ARBA00022833"/>
    </source>
</evidence>
<reference evidence="8" key="2">
    <citation type="submission" date="2025-09" db="UniProtKB">
        <authorList>
            <consortium name="Ensembl"/>
        </authorList>
    </citation>
    <scope>IDENTIFICATION</scope>
</reference>
<dbReference type="Ensembl" id="ENSLBET00000029954.1">
    <property type="protein sequence ID" value="ENSLBEP00000028608.1"/>
    <property type="gene ID" value="ENSLBEG00000021676.1"/>
</dbReference>
<feature type="compositionally biased region" description="Basic residues" evidence="6">
    <location>
        <begin position="144"/>
        <end position="155"/>
    </location>
</feature>
<keyword evidence="2" id="KW-0479">Metal-binding</keyword>
<feature type="domain" description="Matrin-type" evidence="7">
    <location>
        <begin position="288"/>
        <end position="319"/>
    </location>
</feature>
<feature type="compositionally biased region" description="Basic and acidic residues" evidence="6">
    <location>
        <begin position="78"/>
        <end position="122"/>
    </location>
</feature>
<evidence type="ECO:0000256" key="5">
    <source>
        <dbReference type="ARBA" id="ARBA00023242"/>
    </source>
</evidence>
<dbReference type="SMART" id="SM00451">
    <property type="entry name" value="ZnF_U1"/>
    <property type="match status" value="1"/>
</dbReference>
<evidence type="ECO:0000256" key="6">
    <source>
        <dbReference type="SAM" id="MobiDB-lite"/>
    </source>
</evidence>